<evidence type="ECO:0000256" key="4">
    <source>
        <dbReference type="ARBA" id="ARBA00013229"/>
    </source>
</evidence>
<comment type="pathway">
    <text evidence="2">Glycan metabolism; pectin degradation; 2-dehydro-3-deoxy-D-gluconate from pectin: step 1/5.</text>
</comment>
<organism evidence="10 11">
    <name type="scientific">Trifolium medium</name>
    <dbReference type="NCBI Taxonomy" id="97028"/>
    <lineage>
        <taxon>Eukaryota</taxon>
        <taxon>Viridiplantae</taxon>
        <taxon>Streptophyta</taxon>
        <taxon>Embryophyta</taxon>
        <taxon>Tracheophyta</taxon>
        <taxon>Spermatophyta</taxon>
        <taxon>Magnoliopsida</taxon>
        <taxon>eudicotyledons</taxon>
        <taxon>Gunneridae</taxon>
        <taxon>Pentapetalae</taxon>
        <taxon>rosids</taxon>
        <taxon>fabids</taxon>
        <taxon>Fabales</taxon>
        <taxon>Fabaceae</taxon>
        <taxon>Papilionoideae</taxon>
        <taxon>50 kb inversion clade</taxon>
        <taxon>NPAAA clade</taxon>
        <taxon>Hologalegina</taxon>
        <taxon>IRL clade</taxon>
        <taxon>Trifolieae</taxon>
        <taxon>Trifolium</taxon>
    </lineage>
</organism>
<comment type="similarity">
    <text evidence="3">Belongs to the pectinesterase family.</text>
</comment>
<comment type="caution">
    <text evidence="10">The sequence shown here is derived from an EMBL/GenBank/DDBJ whole genome shotgun (WGS) entry which is preliminary data.</text>
</comment>
<dbReference type="EMBL" id="LXQA010071008">
    <property type="protein sequence ID" value="MCI08994.1"/>
    <property type="molecule type" value="Genomic_DNA"/>
</dbReference>
<dbReference type="InterPro" id="IPR011050">
    <property type="entry name" value="Pectin_lyase_fold/virulence"/>
</dbReference>
<feature type="non-terminal residue" evidence="10">
    <location>
        <position position="143"/>
    </location>
</feature>
<evidence type="ECO:0000256" key="1">
    <source>
        <dbReference type="ARBA" id="ARBA00004191"/>
    </source>
</evidence>
<dbReference type="PANTHER" id="PTHR31321">
    <property type="entry name" value="ACYL-COA THIOESTER HYDROLASE YBHC-RELATED"/>
    <property type="match status" value="1"/>
</dbReference>
<evidence type="ECO:0000259" key="9">
    <source>
        <dbReference type="Pfam" id="PF01095"/>
    </source>
</evidence>
<dbReference type="SUPFAM" id="SSF51126">
    <property type="entry name" value="Pectin lyase-like"/>
    <property type="match status" value="1"/>
</dbReference>
<evidence type="ECO:0000256" key="8">
    <source>
        <dbReference type="SAM" id="SignalP"/>
    </source>
</evidence>
<dbReference type="Pfam" id="PF01095">
    <property type="entry name" value="Pectinesterase"/>
    <property type="match status" value="1"/>
</dbReference>
<reference evidence="10 11" key="1">
    <citation type="journal article" date="2018" name="Front. Plant Sci.">
        <title>Red Clover (Trifolium pratense) and Zigzag Clover (T. medium) - A Picture of Genomic Similarities and Differences.</title>
        <authorList>
            <person name="Dluhosova J."/>
            <person name="Istvanek J."/>
            <person name="Nedelnik J."/>
            <person name="Repkova J."/>
        </authorList>
    </citation>
    <scope>NUCLEOTIDE SEQUENCE [LARGE SCALE GENOMIC DNA]</scope>
    <source>
        <strain evidence="11">cv. 10/8</strain>
        <tissue evidence="10">Leaf</tissue>
    </source>
</reference>
<accession>A0A392PB27</accession>
<keyword evidence="7" id="KW-0063">Aspartyl esterase</keyword>
<dbReference type="Gene3D" id="2.160.20.10">
    <property type="entry name" value="Single-stranded right-handed beta-helix, Pectin lyase-like"/>
    <property type="match status" value="1"/>
</dbReference>
<dbReference type="GO" id="GO:0030599">
    <property type="term" value="F:pectinesterase activity"/>
    <property type="evidence" value="ECO:0007669"/>
    <property type="project" value="UniProtKB-EC"/>
</dbReference>
<feature type="signal peptide" evidence="8">
    <location>
        <begin position="1"/>
        <end position="28"/>
    </location>
</feature>
<feature type="domain" description="Pectinesterase catalytic" evidence="9">
    <location>
        <begin position="49"/>
        <end position="142"/>
    </location>
</feature>
<dbReference type="GO" id="GO:0045490">
    <property type="term" value="P:pectin catabolic process"/>
    <property type="evidence" value="ECO:0007669"/>
    <property type="project" value="UniProtKB-UniPathway"/>
</dbReference>
<evidence type="ECO:0000256" key="2">
    <source>
        <dbReference type="ARBA" id="ARBA00005184"/>
    </source>
</evidence>
<feature type="chain" id="PRO_5017193245" description="pectinesterase" evidence="8">
    <location>
        <begin position="29"/>
        <end position="143"/>
    </location>
</feature>
<sequence length="143" mass="15847">MRLINTFYALSFFFLSIILLPSPTPTFSCDESKWNSWLISTYNVTLILTVDSNGCGNFTGVQDAIDAVPDSNSNATLIILNSGTYREKVKVNATKINLVMQGQGYLNTFIEWNDNGNLTGTFNSYSFGVFASNFTAYNISFKA</sequence>
<evidence type="ECO:0000256" key="5">
    <source>
        <dbReference type="ARBA" id="ARBA00022512"/>
    </source>
</evidence>
<evidence type="ECO:0000313" key="11">
    <source>
        <dbReference type="Proteomes" id="UP000265520"/>
    </source>
</evidence>
<dbReference type="UniPathway" id="UPA00545">
    <property type="reaction ID" value="UER00823"/>
</dbReference>
<evidence type="ECO:0000313" key="10">
    <source>
        <dbReference type="EMBL" id="MCI08994.1"/>
    </source>
</evidence>
<keyword evidence="11" id="KW-1185">Reference proteome</keyword>
<comment type="subcellular location">
    <subcellularLocation>
        <location evidence="1">Secreted</location>
        <location evidence="1">Cell wall</location>
    </subcellularLocation>
</comment>
<protein>
    <recommendedName>
        <fullName evidence="4">pectinesterase</fullName>
        <ecNumber evidence="4">3.1.1.11</ecNumber>
    </recommendedName>
</protein>
<evidence type="ECO:0000256" key="3">
    <source>
        <dbReference type="ARBA" id="ARBA00008891"/>
    </source>
</evidence>
<dbReference type="PANTHER" id="PTHR31321:SF73">
    <property type="entry name" value="PECTINESTERASE 14-RELATED"/>
    <property type="match status" value="1"/>
</dbReference>
<dbReference type="InterPro" id="IPR012334">
    <property type="entry name" value="Pectin_lyas_fold"/>
</dbReference>
<name>A0A392PB27_9FABA</name>
<keyword evidence="6" id="KW-0378">Hydrolase</keyword>
<dbReference type="Proteomes" id="UP000265520">
    <property type="component" value="Unassembled WGS sequence"/>
</dbReference>
<dbReference type="EC" id="3.1.1.11" evidence="4"/>
<dbReference type="InterPro" id="IPR000070">
    <property type="entry name" value="Pectinesterase_cat"/>
</dbReference>
<dbReference type="AlphaFoldDB" id="A0A392PB27"/>
<keyword evidence="8" id="KW-0732">Signal</keyword>
<proteinExistence type="inferred from homology"/>
<evidence type="ECO:0000256" key="7">
    <source>
        <dbReference type="ARBA" id="ARBA00023085"/>
    </source>
</evidence>
<keyword evidence="5" id="KW-0964">Secreted</keyword>
<dbReference type="GO" id="GO:0042545">
    <property type="term" value="P:cell wall modification"/>
    <property type="evidence" value="ECO:0007669"/>
    <property type="project" value="InterPro"/>
</dbReference>
<evidence type="ECO:0000256" key="6">
    <source>
        <dbReference type="ARBA" id="ARBA00022801"/>
    </source>
</evidence>
<keyword evidence="5" id="KW-0134">Cell wall</keyword>